<dbReference type="RefSeq" id="WP_257450459.1">
    <property type="nucleotide sequence ID" value="NZ_JANIPJ010000019.1"/>
</dbReference>
<dbReference type="PANTHER" id="PTHR37316:SF3">
    <property type="entry name" value="TEICHOIC ACID GLYCEROL-PHOSPHATE TRANSFERASE"/>
    <property type="match status" value="1"/>
</dbReference>
<gene>
    <name evidence="7" type="ORF">NQZ67_22785</name>
</gene>
<dbReference type="InterPro" id="IPR043149">
    <property type="entry name" value="TagF_N"/>
</dbReference>
<dbReference type="SUPFAM" id="SSF53335">
    <property type="entry name" value="S-adenosyl-L-methionine-dependent methyltransferases"/>
    <property type="match status" value="1"/>
</dbReference>
<comment type="subcellular location">
    <subcellularLocation>
        <location evidence="1">Cell membrane</location>
        <topology evidence="1">Peripheral membrane protein</topology>
    </subcellularLocation>
</comment>
<dbReference type="GO" id="GO:0047355">
    <property type="term" value="F:CDP-glycerol glycerophosphotransferase activity"/>
    <property type="evidence" value="ECO:0007669"/>
    <property type="project" value="InterPro"/>
</dbReference>
<dbReference type="AlphaFoldDB" id="A0A9X2MR35"/>
<dbReference type="InterPro" id="IPR043148">
    <property type="entry name" value="TagF_C"/>
</dbReference>
<evidence type="ECO:0000256" key="1">
    <source>
        <dbReference type="ARBA" id="ARBA00004202"/>
    </source>
</evidence>
<comment type="similarity">
    <text evidence="2">Belongs to the CDP-glycerol glycerophosphotransferase family.</text>
</comment>
<protein>
    <submittedName>
        <fullName evidence="7">CDP-glycerol glycerophosphotransferase family protein</fullName>
    </submittedName>
</protein>
<keyword evidence="4" id="KW-0808">Transferase</keyword>
<dbReference type="Gene3D" id="3.40.50.720">
    <property type="entry name" value="NAD(P)-binding Rossmann-like Domain"/>
    <property type="match status" value="1"/>
</dbReference>
<comment type="caution">
    <text evidence="7">The sequence shown here is derived from an EMBL/GenBank/DDBJ whole genome shotgun (WGS) entry which is preliminary data.</text>
</comment>
<dbReference type="Gene3D" id="3.40.50.11820">
    <property type="match status" value="1"/>
</dbReference>
<keyword evidence="8" id="KW-1185">Reference proteome</keyword>
<dbReference type="InterPro" id="IPR051612">
    <property type="entry name" value="Teichoic_Acid_Biosynth"/>
</dbReference>
<reference evidence="7" key="1">
    <citation type="submission" date="2022-08" db="EMBL/GenBank/DDBJ databases">
        <title>The genomic sequence of strain Paenibacillus sp. SCIV0701.</title>
        <authorList>
            <person name="Zhao H."/>
        </authorList>
    </citation>
    <scope>NUCLEOTIDE SEQUENCE</scope>
    <source>
        <strain evidence="7">SCIV0701</strain>
    </source>
</reference>
<evidence type="ECO:0000256" key="6">
    <source>
        <dbReference type="ARBA" id="ARBA00023136"/>
    </source>
</evidence>
<keyword evidence="5" id="KW-0777">Teichoic acid biosynthesis</keyword>
<sequence length="453" mass="52055">MKFVIFGAGLLGKSYYTLLKDKYNIACFADSDPKKQGSTIHDLTIINPVEIVDKDLQVIITSNFHLDIAQQLYAMGIKEFYIPMKYGVADLTRVDLRKYGEIKEIPNKICIIGHYNAGAVSKALSNNPYDDIEVVLVKDSNRDSEYYYHFLSSSLVVTHSGERCGNKKSIELWHGFTIKTLFFMTKEENDKSLSVSRHETFQKKTAICSMSHLYSVFMGYCLRLEFQKFIITGYPRNDMLFKSDGKKMLEKLIGPINQQKIVFYAPTHRDSFIANNGNSAAFINDMAGFEEQAFNDFLKENQILFLYKKHTVQLSRKMFSDSENIVEITDEMLHANDIDLYEILNGVDCLISDYSSIIIDFLLTDKPIILTPLDLEDYRETRGLMMEPYDAWMPGEIAVEYKQFQQAVFASLYGEDRFVKDRERLRRITHTYADGNSSERVLALARELLGVIG</sequence>
<dbReference type="Gene3D" id="3.40.50.12580">
    <property type="match status" value="1"/>
</dbReference>
<proteinExistence type="inferred from homology"/>
<dbReference type="EMBL" id="JANIPJ010000019">
    <property type="protein sequence ID" value="MCR2806713.1"/>
    <property type="molecule type" value="Genomic_DNA"/>
</dbReference>
<name>A0A9X2MR35_9BACL</name>
<evidence type="ECO:0000313" key="8">
    <source>
        <dbReference type="Proteomes" id="UP001141950"/>
    </source>
</evidence>
<keyword evidence="6" id="KW-0472">Membrane</keyword>
<dbReference type="GO" id="GO:0005886">
    <property type="term" value="C:plasma membrane"/>
    <property type="evidence" value="ECO:0007669"/>
    <property type="project" value="UniProtKB-SubCell"/>
</dbReference>
<evidence type="ECO:0000256" key="2">
    <source>
        <dbReference type="ARBA" id="ARBA00010488"/>
    </source>
</evidence>
<dbReference type="InterPro" id="IPR007554">
    <property type="entry name" value="Glycerophosphate_synth"/>
</dbReference>
<evidence type="ECO:0000256" key="4">
    <source>
        <dbReference type="ARBA" id="ARBA00022679"/>
    </source>
</evidence>
<dbReference type="Pfam" id="PF04464">
    <property type="entry name" value="Glyphos_transf"/>
    <property type="match status" value="1"/>
</dbReference>
<evidence type="ECO:0000256" key="3">
    <source>
        <dbReference type="ARBA" id="ARBA00022475"/>
    </source>
</evidence>
<dbReference type="PANTHER" id="PTHR37316">
    <property type="entry name" value="TEICHOIC ACID GLYCEROL-PHOSPHATE PRIMASE"/>
    <property type="match status" value="1"/>
</dbReference>
<dbReference type="InterPro" id="IPR029063">
    <property type="entry name" value="SAM-dependent_MTases_sf"/>
</dbReference>
<organism evidence="7 8">
    <name type="scientific">Paenibacillus soyae</name>
    <dbReference type="NCBI Taxonomy" id="2969249"/>
    <lineage>
        <taxon>Bacteria</taxon>
        <taxon>Bacillati</taxon>
        <taxon>Bacillota</taxon>
        <taxon>Bacilli</taxon>
        <taxon>Bacillales</taxon>
        <taxon>Paenibacillaceae</taxon>
        <taxon>Paenibacillus</taxon>
    </lineage>
</organism>
<dbReference type="SUPFAM" id="SSF53756">
    <property type="entry name" value="UDP-Glycosyltransferase/glycogen phosphorylase"/>
    <property type="match status" value="1"/>
</dbReference>
<keyword evidence="3" id="KW-1003">Cell membrane</keyword>
<accession>A0A9X2MR35</accession>
<dbReference type="GO" id="GO:0019350">
    <property type="term" value="P:teichoic acid biosynthetic process"/>
    <property type="evidence" value="ECO:0007669"/>
    <property type="project" value="UniProtKB-KW"/>
</dbReference>
<evidence type="ECO:0000256" key="5">
    <source>
        <dbReference type="ARBA" id="ARBA00022944"/>
    </source>
</evidence>
<dbReference type="Proteomes" id="UP001141950">
    <property type="component" value="Unassembled WGS sequence"/>
</dbReference>
<evidence type="ECO:0000313" key="7">
    <source>
        <dbReference type="EMBL" id="MCR2806713.1"/>
    </source>
</evidence>